<dbReference type="SUPFAM" id="SSF50692">
    <property type="entry name" value="ADC-like"/>
    <property type="match status" value="1"/>
</dbReference>
<dbReference type="SUPFAM" id="SSF54292">
    <property type="entry name" value="2Fe-2S ferredoxin-like"/>
    <property type="match status" value="1"/>
</dbReference>
<dbReference type="SMART" id="SM00926">
    <property type="entry name" value="Molybdop_Fe4S4"/>
    <property type="match status" value="1"/>
</dbReference>
<keyword evidence="6" id="KW-0560">Oxidoreductase</keyword>
<dbReference type="PROSITE" id="PS51839">
    <property type="entry name" value="4FE4S_HC3"/>
    <property type="match status" value="1"/>
</dbReference>
<dbReference type="SUPFAM" id="SSF54862">
    <property type="entry name" value="4Fe-4S ferredoxins"/>
    <property type="match status" value="1"/>
</dbReference>
<keyword evidence="2" id="KW-0004">4Fe-4S</keyword>
<dbReference type="NCBIfam" id="TIGR01591">
    <property type="entry name" value="Fdh-alpha"/>
    <property type="match status" value="1"/>
</dbReference>
<dbReference type="SMART" id="SM00929">
    <property type="entry name" value="NADH-G_4Fe-4S_3"/>
    <property type="match status" value="1"/>
</dbReference>
<dbReference type="CDD" id="cd02790">
    <property type="entry name" value="MopB_CT_Formate-Dh_H"/>
    <property type="match status" value="1"/>
</dbReference>
<dbReference type="Pfam" id="PF13510">
    <property type="entry name" value="Fer2_4"/>
    <property type="match status" value="1"/>
</dbReference>
<dbReference type="PIRSF" id="PIRSF036643">
    <property type="entry name" value="FDH_alpha"/>
    <property type="match status" value="1"/>
</dbReference>
<dbReference type="PANTHER" id="PTHR43105:SF14">
    <property type="entry name" value="FORMATE DEHYDROGENASE H"/>
    <property type="match status" value="1"/>
</dbReference>
<evidence type="ECO:0000259" key="11">
    <source>
        <dbReference type="PROSITE" id="PS51669"/>
    </source>
</evidence>
<dbReference type="PROSITE" id="PS51085">
    <property type="entry name" value="2FE2S_FER_2"/>
    <property type="match status" value="1"/>
</dbReference>
<feature type="domain" description="4Fe-4S ferredoxin-type" evidence="10">
    <location>
        <begin position="152"/>
        <end position="182"/>
    </location>
</feature>
<feature type="domain" description="2Fe-2S ferredoxin-type" evidence="9">
    <location>
        <begin position="7"/>
        <end position="89"/>
    </location>
</feature>
<dbReference type="PANTHER" id="PTHR43105">
    <property type="entry name" value="RESPIRATORY NITRATE REDUCTASE"/>
    <property type="match status" value="1"/>
</dbReference>
<evidence type="ECO:0000256" key="4">
    <source>
        <dbReference type="ARBA" id="ARBA00022723"/>
    </source>
</evidence>
<evidence type="ECO:0000256" key="6">
    <source>
        <dbReference type="ARBA" id="ARBA00023002"/>
    </source>
</evidence>
<keyword evidence="8" id="KW-0411">Iron-sulfur</keyword>
<dbReference type="Gene3D" id="3.10.20.740">
    <property type="match status" value="1"/>
</dbReference>
<dbReference type="InterPro" id="IPR006478">
    <property type="entry name" value="Formate_DH_asu"/>
</dbReference>
<dbReference type="InterPro" id="IPR041924">
    <property type="entry name" value="Formate_Dh-H_N"/>
</dbReference>
<dbReference type="InterPro" id="IPR036010">
    <property type="entry name" value="2Fe-2S_ferredoxin-like_sf"/>
</dbReference>
<evidence type="ECO:0000256" key="5">
    <source>
        <dbReference type="ARBA" id="ARBA00022737"/>
    </source>
</evidence>
<dbReference type="CDD" id="cd00207">
    <property type="entry name" value="fer2"/>
    <property type="match status" value="1"/>
</dbReference>
<dbReference type="Pfam" id="PF04879">
    <property type="entry name" value="Molybdop_Fe4S4"/>
    <property type="match status" value="1"/>
</dbReference>
<keyword evidence="14" id="KW-1185">Reference proteome</keyword>
<evidence type="ECO:0000259" key="12">
    <source>
        <dbReference type="PROSITE" id="PS51839"/>
    </source>
</evidence>
<keyword evidence="7" id="KW-0408">Iron</keyword>
<comment type="similarity">
    <text evidence="1">In the C-terminal section; belongs to the prokaryotic molybdopterin-containing oxidoreductase family.</text>
</comment>
<evidence type="ECO:0000256" key="2">
    <source>
        <dbReference type="ARBA" id="ARBA00022485"/>
    </source>
</evidence>
<evidence type="ECO:0000313" key="14">
    <source>
        <dbReference type="Proteomes" id="UP000617402"/>
    </source>
</evidence>
<evidence type="ECO:0000259" key="10">
    <source>
        <dbReference type="PROSITE" id="PS51379"/>
    </source>
</evidence>
<dbReference type="Gene3D" id="3.40.228.10">
    <property type="entry name" value="Dimethylsulfoxide Reductase, domain 2"/>
    <property type="match status" value="1"/>
</dbReference>
<dbReference type="Gene3D" id="3.40.50.740">
    <property type="match status" value="1"/>
</dbReference>
<dbReference type="SUPFAM" id="SSF53706">
    <property type="entry name" value="Formate dehydrogenase/DMSO reductase, domains 1-3"/>
    <property type="match status" value="1"/>
</dbReference>
<reference evidence="13 14" key="1">
    <citation type="submission" date="2020-07" db="EMBL/GenBank/DDBJ databases">
        <title>Draft whole-genome sequence of Heliobacterium chlorum DSM 3682, type strain.</title>
        <authorList>
            <person name="Kyndt J.A."/>
            <person name="Meyer T.E."/>
            <person name="Imhoff J.F."/>
        </authorList>
    </citation>
    <scope>NUCLEOTIDE SEQUENCE [LARGE SCALE GENOMIC DNA]</scope>
    <source>
        <strain evidence="13 14">DSM 3682</strain>
    </source>
</reference>
<feature type="domain" description="4Fe-4S ferredoxin-type" evidence="10">
    <location>
        <begin position="191"/>
        <end position="224"/>
    </location>
</feature>
<gene>
    <name evidence="13" type="primary">fdhF</name>
    <name evidence="13" type="ORF">H1S01_03985</name>
</gene>
<protein>
    <submittedName>
        <fullName evidence="13">Formate dehydrogenase subunit alpha</fullName>
    </submittedName>
</protein>
<evidence type="ECO:0000256" key="7">
    <source>
        <dbReference type="ARBA" id="ARBA00023004"/>
    </source>
</evidence>
<dbReference type="InterPro" id="IPR006656">
    <property type="entry name" value="Mopterin_OxRdtase"/>
</dbReference>
<evidence type="ECO:0000256" key="3">
    <source>
        <dbReference type="ARBA" id="ARBA00022714"/>
    </source>
</evidence>
<sequence>MDPKPKQPVTVTIDGQEVTVPEGTTVLEAAQRVGIPIPTLCHDPELSNPGSCRLCVVEIELNGRKMRNLPPSCVTTVSNGMVVQTLTETVRKTRKKILELLLANHPKDCLRCERTGNCRLQSYAYEYGADFPQSGSALDGERQNYAVDDSNPFILRDMNKCILCGKCVRACGEVQGRFVLDYAHRGFATRVAPEMDRELRDTACVYCGSCVSVCPTGAIIEKNKVGKGRAWDIGKVRTTCPYCGTGCNFDLEIARRSDSKGQTREEVIGVASSIDAPVNGRALCVKGRFGTDFIHHRDRLTTPLIKKDGQFVEASWEEAIAFAASRLGDIHAEYGGDAFGVLASAKATNEENYLLNRFARTILGTNNIDHCARLCHSSTVAGLAASFGSGAMTNPIEDIAKTDFMLVIGSNTTESHPVLALSMLRAIRQGTPCVVIDPRKTELAALAHKHLPLKPGSDLALLNAMAHVIITEGLYKEDFIKTYTEGFETLCEAVTETTPEWAESICGIDADLIRDTARRYARAQRGSIYYTMGVTQKHTGTHNVMAIANLALLTGHIGREGTGVNPLRGQNNVQGACDMGALPNVLPGYQPVTDAGVREKFARTWDVKIDSLSERPGLTVGEMLQGAHEGRLKSMLIMGENPVVSDPDSQHVIEALERLDFLVVMDLFLTDTARHADVIFPACSFAEKEGTFTNTERRVQRVRQGIQPVGDSRPDWQIIGDLAAAMGSPFPYRDPASIMDEIAETTPSYGGISHHRLDKEGPLCWPCPAKDHPGTPRLHMNGFVRGKGKFHAVPYLPPAEQPDDEYPLILSTGRRLFHYHTGTMSRRSGLEEVYPEEHLEIHPDDADDLGLKDHDWVRLSTRRGAIEIAVWMTDRIVAGMVFTSFHFVEAMVNKLTNAATDPIAKIPELKVCACKIEKIDCPEGYVPPAHKRVLW</sequence>
<dbReference type="InterPro" id="IPR017896">
    <property type="entry name" value="4Fe4S_Fe-S-bd"/>
</dbReference>
<evidence type="ECO:0000313" key="13">
    <source>
        <dbReference type="EMBL" id="MBC9783675.1"/>
    </source>
</evidence>
<dbReference type="Pfam" id="PF10588">
    <property type="entry name" value="NADH-G_4Fe-4S_3"/>
    <property type="match status" value="1"/>
</dbReference>
<comment type="caution">
    <text evidence="13">The sequence shown here is derived from an EMBL/GenBank/DDBJ whole genome shotgun (WGS) entry which is preliminary data.</text>
</comment>
<dbReference type="EMBL" id="JACVHF010000002">
    <property type="protein sequence ID" value="MBC9783675.1"/>
    <property type="molecule type" value="Genomic_DNA"/>
</dbReference>
<proteinExistence type="inferred from homology"/>
<keyword evidence="5" id="KW-0677">Repeat</keyword>
<evidence type="ECO:0000256" key="8">
    <source>
        <dbReference type="ARBA" id="ARBA00023014"/>
    </source>
</evidence>
<dbReference type="RefSeq" id="WP_188038940.1">
    <property type="nucleotide sequence ID" value="NZ_JACVHF010000002.1"/>
</dbReference>
<dbReference type="PROSITE" id="PS51379">
    <property type="entry name" value="4FE4S_FER_2"/>
    <property type="match status" value="2"/>
</dbReference>
<keyword evidence="3" id="KW-0001">2Fe-2S</keyword>
<dbReference type="PROSITE" id="PS51669">
    <property type="entry name" value="4FE4S_MOW_BIS_MGD"/>
    <property type="match status" value="1"/>
</dbReference>
<dbReference type="Proteomes" id="UP000617402">
    <property type="component" value="Unassembled WGS sequence"/>
</dbReference>
<dbReference type="InterPro" id="IPR041925">
    <property type="entry name" value="CT_Formate-Dh_H"/>
</dbReference>
<evidence type="ECO:0000256" key="1">
    <source>
        <dbReference type="ARBA" id="ARBA00007023"/>
    </source>
</evidence>
<dbReference type="CDD" id="cd02753">
    <property type="entry name" value="MopB_Formate-Dh-H"/>
    <property type="match status" value="1"/>
</dbReference>
<dbReference type="InterPro" id="IPR050123">
    <property type="entry name" value="Prok_molybdopt-oxidoreductase"/>
</dbReference>
<dbReference type="Gene3D" id="2.20.25.90">
    <property type="entry name" value="ADC-like domains"/>
    <property type="match status" value="1"/>
</dbReference>
<dbReference type="PROSITE" id="PS00198">
    <property type="entry name" value="4FE4S_FER_1"/>
    <property type="match status" value="1"/>
</dbReference>
<feature type="domain" description="4Fe-4S His(Cys)3-ligated-type" evidence="12">
    <location>
        <begin position="89"/>
        <end position="128"/>
    </location>
</feature>
<evidence type="ECO:0000259" key="9">
    <source>
        <dbReference type="PROSITE" id="PS51085"/>
    </source>
</evidence>
<dbReference type="Pfam" id="PF00384">
    <property type="entry name" value="Molybdopterin"/>
    <property type="match status" value="1"/>
</dbReference>
<dbReference type="InterPro" id="IPR017900">
    <property type="entry name" value="4Fe4S_Fe_S_CS"/>
</dbReference>
<dbReference type="Pfam" id="PF01568">
    <property type="entry name" value="Molydop_binding"/>
    <property type="match status" value="1"/>
</dbReference>
<organism evidence="13 14">
    <name type="scientific">Heliobacterium chlorum</name>
    <dbReference type="NCBI Taxonomy" id="2698"/>
    <lineage>
        <taxon>Bacteria</taxon>
        <taxon>Bacillati</taxon>
        <taxon>Bacillota</taxon>
        <taxon>Clostridia</taxon>
        <taxon>Eubacteriales</taxon>
        <taxon>Heliobacteriaceae</taxon>
        <taxon>Heliobacterium</taxon>
    </lineage>
</organism>
<dbReference type="InterPro" id="IPR006657">
    <property type="entry name" value="MoPterin_dinucl-bd_dom"/>
</dbReference>
<dbReference type="InterPro" id="IPR001041">
    <property type="entry name" value="2Fe-2S_ferredoxin-type"/>
</dbReference>
<accession>A0ABR7T076</accession>
<dbReference type="InterPro" id="IPR006963">
    <property type="entry name" value="Mopterin_OxRdtase_4Fe-4S_dom"/>
</dbReference>
<dbReference type="InterPro" id="IPR009010">
    <property type="entry name" value="Asp_de-COase-like_dom_sf"/>
</dbReference>
<name>A0ABR7T076_HELCL</name>
<dbReference type="Pfam" id="PF12838">
    <property type="entry name" value="Fer4_7"/>
    <property type="match status" value="1"/>
</dbReference>
<feature type="domain" description="4Fe-4S Mo/W bis-MGD-type" evidence="11">
    <location>
        <begin position="233"/>
        <end position="298"/>
    </location>
</feature>
<dbReference type="Gene3D" id="3.30.70.20">
    <property type="match status" value="1"/>
</dbReference>
<dbReference type="Gene3D" id="2.40.40.20">
    <property type="match status" value="1"/>
</dbReference>
<dbReference type="InterPro" id="IPR019574">
    <property type="entry name" value="NADH_UbQ_OxRdtase_Gsu_4Fe4S-bd"/>
</dbReference>
<keyword evidence="4" id="KW-0479">Metal-binding</keyword>